<evidence type="ECO:0000259" key="6">
    <source>
        <dbReference type="Pfam" id="PF13664"/>
    </source>
</evidence>
<reference evidence="8" key="1">
    <citation type="journal article" date="2016" name="Environ. Microbiol.">
        <title>The complete genome of a viable archaeum isolated from 123-million-year-old rock salt.</title>
        <authorList>
            <person name="Jaakkola S.T."/>
            <person name="Pfeiffer F."/>
            <person name="Ravantti J.J."/>
            <person name="Guo Q."/>
            <person name="Liu Y."/>
            <person name="Chen X."/>
            <person name="Ma H."/>
            <person name="Yang C."/>
            <person name="Oksanen H.M."/>
            <person name="Bamford D.H."/>
        </authorList>
    </citation>
    <scope>NUCLEOTIDE SEQUENCE</scope>
    <source>
        <strain evidence="8">JI20-1</strain>
    </source>
</reference>
<evidence type="ECO:0000313" key="7">
    <source>
        <dbReference type="EMBL" id="CQH53456.1"/>
    </source>
</evidence>
<dbReference type="EMBL" id="LN831302">
    <property type="protein sequence ID" value="CQH53456.1"/>
    <property type="molecule type" value="Genomic_DNA"/>
</dbReference>
<organism evidence="7 8">
    <name type="scientific">Halobacterium hubeiense</name>
    <dbReference type="NCBI Taxonomy" id="1407499"/>
    <lineage>
        <taxon>Archaea</taxon>
        <taxon>Methanobacteriati</taxon>
        <taxon>Methanobacteriota</taxon>
        <taxon>Stenosarchaea group</taxon>
        <taxon>Halobacteria</taxon>
        <taxon>Halobacteriales</taxon>
        <taxon>Halobacteriaceae</taxon>
        <taxon>Halobacterium</taxon>
    </lineage>
</organism>
<proteinExistence type="predicted"/>
<protein>
    <submittedName>
        <fullName evidence="7">DUF4149 family protein</fullName>
    </submittedName>
</protein>
<dbReference type="STRING" id="1407499.HHUB_1966"/>
<name>A0A0U5CX93_9EURY</name>
<dbReference type="GO" id="GO:0016020">
    <property type="term" value="C:membrane"/>
    <property type="evidence" value="ECO:0007669"/>
    <property type="project" value="UniProtKB-SubCell"/>
</dbReference>
<evidence type="ECO:0000256" key="4">
    <source>
        <dbReference type="ARBA" id="ARBA00023136"/>
    </source>
</evidence>
<evidence type="ECO:0000256" key="2">
    <source>
        <dbReference type="ARBA" id="ARBA00022692"/>
    </source>
</evidence>
<evidence type="ECO:0000256" key="5">
    <source>
        <dbReference type="SAM" id="Phobius"/>
    </source>
</evidence>
<dbReference type="AlphaFoldDB" id="A0A0U5CX93"/>
<feature type="domain" description="TMEM205-like" evidence="6">
    <location>
        <begin position="18"/>
        <end position="113"/>
    </location>
</feature>
<feature type="transmembrane region" description="Helical" evidence="5">
    <location>
        <begin position="57"/>
        <end position="79"/>
    </location>
</feature>
<feature type="transmembrane region" description="Helical" evidence="5">
    <location>
        <begin position="85"/>
        <end position="104"/>
    </location>
</feature>
<keyword evidence="4 5" id="KW-0472">Membrane</keyword>
<evidence type="ECO:0000313" key="8">
    <source>
        <dbReference type="Proteomes" id="UP000066737"/>
    </source>
</evidence>
<sequence>MAAEDWDMSVVSLFVHAALGMWLGSIVFFSFVAAPALFDELGEERAGDAVNVVFPRYYSFGIWMGAIVLVAWAVGPLVADVGEPPLIADVGVVAAFLANLYARYQLIPKMEAAGSDAFARYHKQSVGLNLVALAGLAAAFTILHF</sequence>
<dbReference type="InterPro" id="IPR025423">
    <property type="entry name" value="TMEM205-like"/>
</dbReference>
<comment type="subcellular location">
    <subcellularLocation>
        <location evidence="1">Membrane</location>
    </subcellularLocation>
</comment>
<dbReference type="Pfam" id="PF13664">
    <property type="entry name" value="DUF4149"/>
    <property type="match status" value="1"/>
</dbReference>
<dbReference type="KEGG" id="hhb:Hhub_1966"/>
<evidence type="ECO:0000256" key="1">
    <source>
        <dbReference type="ARBA" id="ARBA00004370"/>
    </source>
</evidence>
<keyword evidence="3 5" id="KW-1133">Transmembrane helix</keyword>
<dbReference type="Proteomes" id="UP000066737">
    <property type="component" value="Chromosome I"/>
</dbReference>
<feature type="transmembrane region" description="Helical" evidence="5">
    <location>
        <begin position="13"/>
        <end position="37"/>
    </location>
</feature>
<gene>
    <name evidence="7" type="ORF">HHUB_1966</name>
</gene>
<evidence type="ECO:0000256" key="3">
    <source>
        <dbReference type="ARBA" id="ARBA00022989"/>
    </source>
</evidence>
<keyword evidence="8" id="KW-1185">Reference proteome</keyword>
<keyword evidence="2 5" id="KW-0812">Transmembrane</keyword>
<accession>A0A0U5CX93</accession>
<feature type="transmembrane region" description="Helical" evidence="5">
    <location>
        <begin position="125"/>
        <end position="143"/>
    </location>
</feature>